<dbReference type="Proteomes" id="UP000182975">
    <property type="component" value="Unassembled WGS sequence"/>
</dbReference>
<dbReference type="SUPFAM" id="SSF140931">
    <property type="entry name" value="Fic-like"/>
    <property type="match status" value="1"/>
</dbReference>
<evidence type="ECO:0000256" key="1">
    <source>
        <dbReference type="PIRSR" id="PIRSR640198-1"/>
    </source>
</evidence>
<feature type="binding site" evidence="2">
    <location>
        <begin position="162"/>
        <end position="169"/>
    </location>
    <ligand>
        <name>ATP</name>
        <dbReference type="ChEBI" id="CHEBI:30616"/>
    </ligand>
</feature>
<keyword evidence="2" id="KW-0067">ATP-binding</keyword>
<keyword evidence="2" id="KW-0547">Nucleotide-binding</keyword>
<dbReference type="PROSITE" id="PS51459">
    <property type="entry name" value="FIDO"/>
    <property type="match status" value="1"/>
</dbReference>
<organism evidence="4 5">
    <name type="scientific">Denitrobacterium detoxificans</name>
    <dbReference type="NCBI Taxonomy" id="79604"/>
    <lineage>
        <taxon>Bacteria</taxon>
        <taxon>Bacillati</taxon>
        <taxon>Actinomycetota</taxon>
        <taxon>Coriobacteriia</taxon>
        <taxon>Eggerthellales</taxon>
        <taxon>Eggerthellaceae</taxon>
        <taxon>Denitrobacterium</taxon>
    </lineage>
</organism>
<feature type="active site" evidence="1">
    <location>
        <position position="158"/>
    </location>
</feature>
<evidence type="ECO:0000256" key="2">
    <source>
        <dbReference type="PIRSR" id="PIRSR640198-2"/>
    </source>
</evidence>
<dbReference type="GO" id="GO:0005524">
    <property type="term" value="F:ATP binding"/>
    <property type="evidence" value="ECO:0007669"/>
    <property type="project" value="UniProtKB-KW"/>
</dbReference>
<dbReference type="PANTHER" id="PTHR13504">
    <property type="entry name" value="FIDO DOMAIN-CONTAINING PROTEIN DDB_G0283145"/>
    <property type="match status" value="1"/>
</dbReference>
<dbReference type="Gene3D" id="1.10.3290.10">
    <property type="entry name" value="Fido-like domain"/>
    <property type="match status" value="1"/>
</dbReference>
<gene>
    <name evidence="4" type="ORF">SAMN02910314_00525</name>
</gene>
<keyword evidence="5" id="KW-1185">Reference proteome</keyword>
<dbReference type="InterPro" id="IPR040198">
    <property type="entry name" value="Fido_containing"/>
</dbReference>
<dbReference type="EMBL" id="FOEC01000002">
    <property type="protein sequence ID" value="SEO54811.1"/>
    <property type="molecule type" value="Genomic_DNA"/>
</dbReference>
<proteinExistence type="predicted"/>
<dbReference type="PANTHER" id="PTHR13504:SF38">
    <property type="entry name" value="FIDO DOMAIN-CONTAINING PROTEIN"/>
    <property type="match status" value="1"/>
</dbReference>
<reference evidence="5" key="1">
    <citation type="submission" date="2016-10" db="EMBL/GenBank/DDBJ databases">
        <authorList>
            <person name="Varghese N."/>
        </authorList>
    </citation>
    <scope>NUCLEOTIDE SEQUENCE [LARGE SCALE GENOMIC DNA]</scope>
    <source>
        <strain evidence="5">DSM 21843</strain>
    </source>
</reference>
<dbReference type="AlphaFoldDB" id="A0A1H8QLD6"/>
<name>A0A1H8QLD6_9ACTN</name>
<accession>A0A1H8QLD6</accession>
<dbReference type="InterPro" id="IPR003812">
    <property type="entry name" value="Fido"/>
</dbReference>
<dbReference type="InterPro" id="IPR036597">
    <property type="entry name" value="Fido-like_dom_sf"/>
</dbReference>
<protein>
    <submittedName>
        <fullName evidence="4">Fic family protein</fullName>
    </submittedName>
</protein>
<dbReference type="RefSeq" id="WP_169815808.1">
    <property type="nucleotide sequence ID" value="NZ_CP011402.1"/>
</dbReference>
<evidence type="ECO:0000313" key="5">
    <source>
        <dbReference type="Proteomes" id="UP000182975"/>
    </source>
</evidence>
<evidence type="ECO:0000259" key="3">
    <source>
        <dbReference type="PROSITE" id="PS51459"/>
    </source>
</evidence>
<dbReference type="STRING" id="79604.AAY81_08540"/>
<evidence type="ECO:0000313" key="4">
    <source>
        <dbReference type="EMBL" id="SEO54811.1"/>
    </source>
</evidence>
<feature type="domain" description="Fido" evidence="3">
    <location>
        <begin position="76"/>
        <end position="221"/>
    </location>
</feature>
<sequence length="334" mass="36202">MASIARYDQEQANRAYNLPALMLRSESSSSSQIERLTSSARNVALAELSDKTSQNAQLIAANIAAMHEALAHERAIDAPLITRIHDTLVEGTDAAAGIRTEQVWIGGGFYSPHGAVFVPPHHSRISSYLDDLVAFSAKADISPLVKAAIFHAQFETVHPFTDGNGRTGRALLHAMLAWDDVLRCTTIPLSAGLLSNVDAYMAALDAYHDGHIEPIVEQLLDAVELAIALGAKMSAQFDALLNAWNESFIERKGAKIYELPALLVEQPVVNTAYVAKRLGISDRAARDLIAKACDYGILSKMGNARRGAFYQALELIEIIEEASSAKGLRRAKAR</sequence>
<dbReference type="Pfam" id="PF02661">
    <property type="entry name" value="Fic"/>
    <property type="match status" value="1"/>
</dbReference>